<evidence type="ECO:0000259" key="7">
    <source>
        <dbReference type="Pfam" id="PF07195"/>
    </source>
</evidence>
<gene>
    <name evidence="8" type="ORF">DET45_105102</name>
</gene>
<dbReference type="Proteomes" id="UP000246964">
    <property type="component" value="Unassembled WGS sequence"/>
</dbReference>
<dbReference type="GO" id="GO:0005576">
    <property type="term" value="C:extracellular region"/>
    <property type="evidence" value="ECO:0007669"/>
    <property type="project" value="UniProtKB-SubCell"/>
</dbReference>
<dbReference type="OrthoDB" id="9810816at2"/>
<comment type="subunit">
    <text evidence="2 5">Homopentamer.</text>
</comment>
<keyword evidence="9" id="KW-1185">Reference proteome</keyword>
<dbReference type="InterPro" id="IPR003481">
    <property type="entry name" value="FliD_N"/>
</dbReference>
<comment type="function">
    <text evidence="5">Required for morphogenesis and for the elongation of the flagellar filament by facilitating polymerization of the flagellin monomers at the tip of growing filament. Forms a capping structure, which prevents flagellin subunits (transported through the central channel of the flagellum) from leaking out without polymerization at the distal end.</text>
</comment>
<keyword evidence="8" id="KW-0966">Cell projection</keyword>
<reference evidence="8 9" key="1">
    <citation type="submission" date="2018-05" db="EMBL/GenBank/DDBJ databases">
        <title>Freshwater and sediment microbial communities from various areas in North America, analyzing microbe dynamics in response to fracking.</title>
        <authorList>
            <person name="Lamendella R."/>
        </authorList>
    </citation>
    <scope>NUCLEOTIDE SEQUENCE [LARGE SCALE GENOMIC DNA]</scope>
    <source>
        <strain evidence="8 9">125B1</strain>
    </source>
</reference>
<keyword evidence="3" id="KW-0175">Coiled coil</keyword>
<evidence type="ECO:0000256" key="3">
    <source>
        <dbReference type="ARBA" id="ARBA00023054"/>
    </source>
</evidence>
<evidence type="ECO:0000256" key="2">
    <source>
        <dbReference type="ARBA" id="ARBA00011255"/>
    </source>
</evidence>
<dbReference type="Pfam" id="PF07195">
    <property type="entry name" value="FliD_C"/>
    <property type="match status" value="1"/>
</dbReference>
<dbReference type="GO" id="GO:0009424">
    <property type="term" value="C:bacterial-type flagellum hook"/>
    <property type="evidence" value="ECO:0007669"/>
    <property type="project" value="UniProtKB-UniRule"/>
</dbReference>
<dbReference type="InterPro" id="IPR010809">
    <property type="entry name" value="FliD_C"/>
</dbReference>
<proteinExistence type="inferred from homology"/>
<dbReference type="AlphaFoldDB" id="A0A317QA63"/>
<sequence>MASIAALGIGSGLDLNGLLTQLESAERQRLEPLVQQRASYQARISAYGRLEGSLSAFQNALTNLGKPETFQAVSSSVTGEGLQAAASASAVPGSYNVQVNTLARAYSSATLGVDDKSRDLGAGTFSFNLGDGTSHSIDIEAGASSLEGIRDAINAQQGDVTASIINDGDPNAPFRLALTSSKTGTDAAVSSLTFNGFGDELAVDAGSIQAGTNASLTVNGIGISSQSNQVTDALQGITLTLEQEGQTATVNVTRDEAAITGAVENFVKSYNSLQSTIKDLSKYNAETQTAGRLLGDSGLRTVETRLRSIFSEAVDGEGLNTLSEIGISRQLNGSLELDTDKLKELTSTQLTQLSNFFTGTENVGTDEANGFVAKAGSTVTQLLDENGPIALGTEGMKSAIERLEERYAREEVSIARTIERYRVQFGQLDSMIANMNSTSSYLMQQFDALNAQLGNKK</sequence>
<dbReference type="InterPro" id="IPR040026">
    <property type="entry name" value="FliD"/>
</dbReference>
<feature type="domain" description="Flagellar hook-associated protein 2 C-terminal" evidence="7">
    <location>
        <begin position="211"/>
        <end position="437"/>
    </location>
</feature>
<keyword evidence="8" id="KW-0969">Cilium</keyword>
<keyword evidence="5" id="KW-0964">Secreted</keyword>
<comment type="caution">
    <text evidence="8">The sequence shown here is derived from an EMBL/GenBank/DDBJ whole genome shotgun (WGS) entry which is preliminary data.</text>
</comment>
<dbReference type="PANTHER" id="PTHR30288:SF0">
    <property type="entry name" value="FLAGELLAR HOOK-ASSOCIATED PROTEIN 2"/>
    <property type="match status" value="1"/>
</dbReference>
<comment type="subcellular location">
    <subcellularLocation>
        <location evidence="5">Secreted</location>
    </subcellularLocation>
    <subcellularLocation>
        <location evidence="5">Bacterial flagellum</location>
    </subcellularLocation>
</comment>
<evidence type="ECO:0000256" key="1">
    <source>
        <dbReference type="ARBA" id="ARBA00009764"/>
    </source>
</evidence>
<keyword evidence="8" id="KW-0282">Flagellum</keyword>
<dbReference type="GO" id="GO:0071973">
    <property type="term" value="P:bacterial-type flagellum-dependent cell motility"/>
    <property type="evidence" value="ECO:0007669"/>
    <property type="project" value="TreeGrafter"/>
</dbReference>
<evidence type="ECO:0000313" key="8">
    <source>
        <dbReference type="EMBL" id="PWW13756.1"/>
    </source>
</evidence>
<dbReference type="GO" id="GO:0009421">
    <property type="term" value="C:bacterial-type flagellum filament cap"/>
    <property type="evidence" value="ECO:0007669"/>
    <property type="project" value="InterPro"/>
</dbReference>
<dbReference type="PANTHER" id="PTHR30288">
    <property type="entry name" value="FLAGELLAR CAP/ASSEMBLY PROTEIN FLID"/>
    <property type="match status" value="1"/>
</dbReference>
<evidence type="ECO:0000259" key="6">
    <source>
        <dbReference type="Pfam" id="PF02465"/>
    </source>
</evidence>
<evidence type="ECO:0000256" key="5">
    <source>
        <dbReference type="RuleBase" id="RU362066"/>
    </source>
</evidence>
<dbReference type="GO" id="GO:0007155">
    <property type="term" value="P:cell adhesion"/>
    <property type="evidence" value="ECO:0007669"/>
    <property type="project" value="InterPro"/>
</dbReference>
<organism evidence="8 9">
    <name type="scientific">Pseudidiomarina maritima</name>
    <dbReference type="NCBI Taxonomy" id="519453"/>
    <lineage>
        <taxon>Bacteria</taxon>
        <taxon>Pseudomonadati</taxon>
        <taxon>Pseudomonadota</taxon>
        <taxon>Gammaproteobacteria</taxon>
        <taxon>Alteromonadales</taxon>
        <taxon>Idiomarinaceae</taxon>
        <taxon>Pseudidiomarina</taxon>
    </lineage>
</organism>
<feature type="domain" description="Flagellar hook-associated protein 2 N-terminal" evidence="6">
    <location>
        <begin position="11"/>
        <end position="105"/>
    </location>
</feature>
<keyword evidence="4 5" id="KW-0975">Bacterial flagellum</keyword>
<name>A0A317QA63_9GAMM</name>
<dbReference type="RefSeq" id="WP_110075735.1">
    <property type="nucleotide sequence ID" value="NZ_QGTT01000005.1"/>
</dbReference>
<dbReference type="Pfam" id="PF02465">
    <property type="entry name" value="FliD_N"/>
    <property type="match status" value="1"/>
</dbReference>
<protein>
    <recommendedName>
        <fullName evidence="5">Flagellar hook-associated protein 2</fullName>
        <shortName evidence="5">HAP2</shortName>
    </recommendedName>
    <alternativeName>
        <fullName evidence="5">Flagellar cap protein</fullName>
    </alternativeName>
</protein>
<dbReference type="EMBL" id="QGTT01000005">
    <property type="protein sequence ID" value="PWW13756.1"/>
    <property type="molecule type" value="Genomic_DNA"/>
</dbReference>
<evidence type="ECO:0000313" key="9">
    <source>
        <dbReference type="Proteomes" id="UP000246964"/>
    </source>
</evidence>
<evidence type="ECO:0000256" key="4">
    <source>
        <dbReference type="ARBA" id="ARBA00023143"/>
    </source>
</evidence>
<comment type="similarity">
    <text evidence="1 5">Belongs to the FliD family.</text>
</comment>
<accession>A0A317QA63</accession>